<dbReference type="InterPro" id="IPR013752">
    <property type="entry name" value="KPA_reductase"/>
</dbReference>
<evidence type="ECO:0000259" key="5">
    <source>
        <dbReference type="Pfam" id="PF08546"/>
    </source>
</evidence>
<accession>A0A8H7BUM8</accession>
<dbReference type="Proteomes" id="UP000605846">
    <property type="component" value="Unassembled WGS sequence"/>
</dbReference>
<dbReference type="GO" id="GO:0008677">
    <property type="term" value="F:2-dehydropantoate 2-reductase activity"/>
    <property type="evidence" value="ECO:0007669"/>
    <property type="project" value="InterPro"/>
</dbReference>
<dbReference type="InterPro" id="IPR008927">
    <property type="entry name" value="6-PGluconate_DH-like_C_sf"/>
</dbReference>
<dbReference type="InterPro" id="IPR051402">
    <property type="entry name" value="KPR-Related"/>
</dbReference>
<dbReference type="GO" id="GO:0015940">
    <property type="term" value="P:pantothenate biosynthetic process"/>
    <property type="evidence" value="ECO:0007669"/>
    <property type="project" value="InterPro"/>
</dbReference>
<dbReference type="EMBL" id="JABAYA010000010">
    <property type="protein sequence ID" value="KAF7731445.1"/>
    <property type="molecule type" value="Genomic_DNA"/>
</dbReference>
<name>A0A8H7BUM8_9FUNG</name>
<dbReference type="SUPFAM" id="SSF48179">
    <property type="entry name" value="6-phosphogluconate dehydrogenase C-terminal domain-like"/>
    <property type="match status" value="1"/>
</dbReference>
<evidence type="ECO:0000313" key="6">
    <source>
        <dbReference type="EMBL" id="KAF7731445.1"/>
    </source>
</evidence>
<dbReference type="OrthoDB" id="3609at2759"/>
<dbReference type="PANTHER" id="PTHR21708:SF26">
    <property type="entry name" value="2-DEHYDROPANTOATE 2-REDUCTASE"/>
    <property type="match status" value="1"/>
</dbReference>
<feature type="domain" description="Ketopantoate reductase C-terminal" evidence="5">
    <location>
        <begin position="230"/>
        <end position="353"/>
    </location>
</feature>
<evidence type="ECO:0008006" key="8">
    <source>
        <dbReference type="Google" id="ProtNLM"/>
    </source>
</evidence>
<dbReference type="Gene3D" id="1.10.1040.10">
    <property type="entry name" value="N-(1-d-carboxylethyl)-l-norvaline Dehydrogenase, domain 2"/>
    <property type="match status" value="1"/>
</dbReference>
<gene>
    <name evidence="6" type="ORF">EC973_000253</name>
</gene>
<dbReference type="SUPFAM" id="SSF51735">
    <property type="entry name" value="NAD(P)-binding Rossmann-fold domains"/>
    <property type="match status" value="1"/>
</dbReference>
<keyword evidence="3" id="KW-0560">Oxidoreductase</keyword>
<dbReference type="InterPro" id="IPR036291">
    <property type="entry name" value="NAD(P)-bd_dom_sf"/>
</dbReference>
<evidence type="ECO:0000256" key="3">
    <source>
        <dbReference type="ARBA" id="ARBA00023002"/>
    </source>
</evidence>
<evidence type="ECO:0000313" key="7">
    <source>
        <dbReference type="Proteomes" id="UP000605846"/>
    </source>
</evidence>
<keyword evidence="2" id="KW-0521">NADP</keyword>
<dbReference type="FunFam" id="1.10.1040.10:FF:000017">
    <property type="entry name" value="2-dehydropantoate 2-reductase"/>
    <property type="match status" value="1"/>
</dbReference>
<dbReference type="FunFam" id="3.40.50.720:FF:000609">
    <property type="entry name" value="2-dehydropantoate 2-reductase"/>
    <property type="match status" value="1"/>
</dbReference>
<comment type="caution">
    <text evidence="6">The sequence shown here is derived from an EMBL/GenBank/DDBJ whole genome shotgun (WGS) entry which is preliminary data.</text>
</comment>
<feature type="domain" description="Ketopantoate reductase N-terminal" evidence="4">
    <location>
        <begin position="51"/>
        <end position="201"/>
    </location>
</feature>
<dbReference type="AlphaFoldDB" id="A0A8H7BUM8"/>
<dbReference type="Pfam" id="PF08546">
    <property type="entry name" value="ApbA_C"/>
    <property type="match status" value="1"/>
</dbReference>
<dbReference type="InterPro" id="IPR013328">
    <property type="entry name" value="6PGD_dom2"/>
</dbReference>
<dbReference type="Pfam" id="PF02558">
    <property type="entry name" value="ApbA"/>
    <property type="match status" value="1"/>
</dbReference>
<dbReference type="Gene3D" id="3.40.50.720">
    <property type="entry name" value="NAD(P)-binding Rossmann-like Domain"/>
    <property type="match status" value="1"/>
</dbReference>
<dbReference type="InterPro" id="IPR013332">
    <property type="entry name" value="KPR_N"/>
</dbReference>
<protein>
    <recommendedName>
        <fullName evidence="8">2-dehydropantoate 2-reductase</fullName>
    </recommendedName>
</protein>
<comment type="similarity">
    <text evidence="1">Belongs to the ketopantoate reductase family.</text>
</comment>
<evidence type="ECO:0000259" key="4">
    <source>
        <dbReference type="Pfam" id="PF02558"/>
    </source>
</evidence>
<reference evidence="6" key="1">
    <citation type="submission" date="2020-01" db="EMBL/GenBank/DDBJ databases">
        <title>Genome Sequencing of Three Apophysomyces-Like Fungal Strains Confirms a Novel Fungal Genus in the Mucoromycota with divergent Burkholderia-like Endosymbiotic Bacteria.</title>
        <authorList>
            <person name="Stajich J.E."/>
            <person name="Macias A.M."/>
            <person name="Carter-House D."/>
            <person name="Lovett B."/>
            <person name="Kasson L.R."/>
            <person name="Berry K."/>
            <person name="Grigoriev I."/>
            <person name="Chang Y."/>
            <person name="Spatafora J."/>
            <person name="Kasson M.T."/>
        </authorList>
    </citation>
    <scope>NUCLEOTIDE SEQUENCE</scope>
    <source>
        <strain evidence="6">NRRL A-21654</strain>
    </source>
</reference>
<evidence type="ECO:0000256" key="2">
    <source>
        <dbReference type="ARBA" id="ARBA00022857"/>
    </source>
</evidence>
<dbReference type="PANTHER" id="PTHR21708">
    <property type="entry name" value="PROBABLE 2-DEHYDROPANTOATE 2-REDUCTASE"/>
    <property type="match status" value="1"/>
</dbReference>
<keyword evidence="7" id="KW-1185">Reference proteome</keyword>
<proteinExistence type="inferred from homology"/>
<sequence length="361" mass="40277">MLYPRLIRLPHTLPSVTHLRLTQLKFRGIQPSYTFAYRFQSTMTGRPVRVLTVGTGAVGAIYSWRLSKSCHVTTVCRSNYDAVREKGFAIDSKKFGQEVFIPHNVVRSVEESSKEEPYDYVVVTTKALPELTNVADIIAPAVKEKTTVVLIQNGLGIEEPITTRFPSNPIVSIVAYIGTSQIAPGQIAMLGDESLIIGEYKAAPVDSEQQREKFIELLEKGGVTVQRVEDVEQVRWQKLFWNASFSPVCTVTGLNTSQVLANKDAMSTVKNVMLDVIRAANAVGYSFDEKEQYELMVAKTEQTALNYKPSMQLDYERGQPMEVEVILGTPLRRAKTKGLDVPYLETLHDLCSALNARALNK</sequence>
<dbReference type="GO" id="GO:0005737">
    <property type="term" value="C:cytoplasm"/>
    <property type="evidence" value="ECO:0007669"/>
    <property type="project" value="TreeGrafter"/>
</dbReference>
<organism evidence="6 7">
    <name type="scientific">Apophysomyces ossiformis</name>
    <dbReference type="NCBI Taxonomy" id="679940"/>
    <lineage>
        <taxon>Eukaryota</taxon>
        <taxon>Fungi</taxon>
        <taxon>Fungi incertae sedis</taxon>
        <taxon>Mucoromycota</taxon>
        <taxon>Mucoromycotina</taxon>
        <taxon>Mucoromycetes</taxon>
        <taxon>Mucorales</taxon>
        <taxon>Mucorineae</taxon>
        <taxon>Mucoraceae</taxon>
        <taxon>Apophysomyces</taxon>
    </lineage>
</organism>
<evidence type="ECO:0000256" key="1">
    <source>
        <dbReference type="ARBA" id="ARBA00007870"/>
    </source>
</evidence>
<dbReference type="NCBIfam" id="TIGR00745">
    <property type="entry name" value="apbA_panE"/>
    <property type="match status" value="1"/>
</dbReference>
<dbReference type="InterPro" id="IPR003710">
    <property type="entry name" value="ApbA"/>
</dbReference>